<keyword evidence="2" id="KW-1185">Reference proteome</keyword>
<evidence type="ECO:0000313" key="2">
    <source>
        <dbReference type="Proteomes" id="UP000622638"/>
    </source>
</evidence>
<comment type="caution">
    <text evidence="1">The sequence shown here is derived from an EMBL/GenBank/DDBJ whole genome shotgun (WGS) entry which is preliminary data.</text>
</comment>
<evidence type="ECO:0008006" key="3">
    <source>
        <dbReference type="Google" id="ProtNLM"/>
    </source>
</evidence>
<sequence>MRPLEIRAIEVTDNATGDTPMLPCMLDQITDDDIIESVSGEGDYDTKRCHDAIAQRWHSALWHRGSRSRRSSCYLDTPSFKDVINPRVWNKIYSFS</sequence>
<dbReference type="EMBL" id="BMKG01000038">
    <property type="protein sequence ID" value="GGC23875.1"/>
    <property type="molecule type" value="Genomic_DNA"/>
</dbReference>
<accession>A0ABQ1LFR1</accession>
<proteinExistence type="predicted"/>
<gene>
    <name evidence="1" type="ORF">GCM10011572_51730</name>
</gene>
<evidence type="ECO:0000313" key="1">
    <source>
        <dbReference type="EMBL" id="GGC23875.1"/>
    </source>
</evidence>
<organism evidence="1 2">
    <name type="scientific">Pseudoduganella buxea</name>
    <dbReference type="NCBI Taxonomy" id="1949069"/>
    <lineage>
        <taxon>Bacteria</taxon>
        <taxon>Pseudomonadati</taxon>
        <taxon>Pseudomonadota</taxon>
        <taxon>Betaproteobacteria</taxon>
        <taxon>Burkholderiales</taxon>
        <taxon>Oxalobacteraceae</taxon>
        <taxon>Telluria group</taxon>
        <taxon>Pseudoduganella</taxon>
    </lineage>
</organism>
<name>A0ABQ1LFR1_9BURK</name>
<dbReference type="Proteomes" id="UP000622638">
    <property type="component" value="Unassembled WGS sequence"/>
</dbReference>
<protein>
    <recommendedName>
        <fullName evidence="3">Transposase</fullName>
    </recommendedName>
</protein>
<reference evidence="2" key="1">
    <citation type="journal article" date="2019" name="Int. J. Syst. Evol. Microbiol.">
        <title>The Global Catalogue of Microorganisms (GCM) 10K type strain sequencing project: providing services to taxonomists for standard genome sequencing and annotation.</title>
        <authorList>
            <consortium name="The Broad Institute Genomics Platform"/>
            <consortium name="The Broad Institute Genome Sequencing Center for Infectious Disease"/>
            <person name="Wu L."/>
            <person name="Ma J."/>
        </authorList>
    </citation>
    <scope>NUCLEOTIDE SEQUENCE [LARGE SCALE GENOMIC DNA]</scope>
    <source>
        <strain evidence="2">CGMCC 1.15931</strain>
    </source>
</reference>